<dbReference type="SUPFAM" id="SSF56672">
    <property type="entry name" value="DNA/RNA polymerases"/>
    <property type="match status" value="1"/>
</dbReference>
<dbReference type="Pfam" id="PF07727">
    <property type="entry name" value="RVT_2"/>
    <property type="match status" value="1"/>
</dbReference>
<reference evidence="2" key="1">
    <citation type="submission" date="2021-01" db="EMBL/GenBank/DDBJ databases">
        <authorList>
            <person name="Corre E."/>
            <person name="Pelletier E."/>
            <person name="Niang G."/>
            <person name="Scheremetjew M."/>
            <person name="Finn R."/>
            <person name="Kale V."/>
            <person name="Holt S."/>
            <person name="Cochrane G."/>
            <person name="Meng A."/>
            <person name="Brown T."/>
            <person name="Cohen L."/>
        </authorList>
    </citation>
    <scope>NUCLEOTIDE SEQUENCE</scope>
    <source>
        <strain evidence="2">GSBS06</strain>
    </source>
</reference>
<evidence type="ECO:0000313" key="2">
    <source>
        <dbReference type="EMBL" id="CAE0447298.1"/>
    </source>
</evidence>
<proteinExistence type="predicted"/>
<dbReference type="AlphaFoldDB" id="A0A7S3PQJ1"/>
<organism evidence="2">
    <name type="scientific">Aplanochytrium stocchinoi</name>
    <dbReference type="NCBI Taxonomy" id="215587"/>
    <lineage>
        <taxon>Eukaryota</taxon>
        <taxon>Sar</taxon>
        <taxon>Stramenopiles</taxon>
        <taxon>Bigyra</taxon>
        <taxon>Labyrinthulomycetes</taxon>
        <taxon>Thraustochytrida</taxon>
        <taxon>Thraustochytriidae</taxon>
        <taxon>Aplanochytrium</taxon>
    </lineage>
</organism>
<name>A0A7S3PQJ1_9STRA</name>
<dbReference type="CDD" id="cd09272">
    <property type="entry name" value="RNase_HI_RT_Ty1"/>
    <property type="match status" value="1"/>
</dbReference>
<dbReference type="InterPro" id="IPR043502">
    <property type="entry name" value="DNA/RNA_pol_sf"/>
</dbReference>
<gene>
    <name evidence="2" type="ORF">ASTO00021_LOCUS17272</name>
</gene>
<sequence>MVIPGEASVHEYDVDDLSFPTHGYLLSKSDTKWRKIFYQSIIKELTNVLLDHKVIKLISRSQVPKGAKIINSMLVFDIKRNGKTKTRWVAGGHQMTGMPMSDRYSPTANHLAHMAALRYALKHDLQVLSFDVTGAFLLGSNEETIYMSLPVPIQWYQNGVYEDVVCVCYGNLYGRPDAGNIWYNHYKKTGELEWKVSETDPCLFISKVDKSIHTIHVDDGLLVADQAGQERFFQMLKRAGFSFEITTLQDYLGMNIRKVEVDGEPGYFVSQEEYLNKILKKYGYDSGIKPAPSPMREGMKIFPTLEEPQDVTKFRSMLNSASFLRKTRFDILFVLKELAQVQNRPNSFAWNTMHRLFRYLATSRDLGILITNKGGANSNNEFLMAKCDASNNSCPVTHRSTGGALIYFSQCIFTAECKNQTLITDSSCYAEVYEVARTVKLLIAVAKILKELGLYKEGKLIPVYCDNQAALDISIKSNMSKRSRHFELYATFFKQYVGRFIEVVKVDTKENEADILTKALSPATFIAHRDKFMTSKSKLKIIDTQ</sequence>
<protein>
    <recommendedName>
        <fullName evidence="1">Reverse transcriptase Ty1/copia-type domain-containing protein</fullName>
    </recommendedName>
</protein>
<feature type="domain" description="Reverse transcriptase Ty1/copia-type" evidence="1">
    <location>
        <begin position="62"/>
        <end position="284"/>
    </location>
</feature>
<dbReference type="PANTHER" id="PTHR11439">
    <property type="entry name" value="GAG-POL-RELATED RETROTRANSPOSON"/>
    <property type="match status" value="1"/>
</dbReference>
<dbReference type="EMBL" id="HBIN01022487">
    <property type="protein sequence ID" value="CAE0447298.1"/>
    <property type="molecule type" value="Transcribed_RNA"/>
</dbReference>
<dbReference type="InterPro" id="IPR013103">
    <property type="entry name" value="RVT_2"/>
</dbReference>
<evidence type="ECO:0000259" key="1">
    <source>
        <dbReference type="Pfam" id="PF07727"/>
    </source>
</evidence>
<dbReference type="PANTHER" id="PTHR11439:SF498">
    <property type="entry name" value="DNAK FAMILY PROTEIN"/>
    <property type="match status" value="1"/>
</dbReference>
<accession>A0A7S3PQJ1</accession>